<dbReference type="GO" id="GO:0006814">
    <property type="term" value="P:sodium ion transport"/>
    <property type="evidence" value="ECO:0007669"/>
    <property type="project" value="UniProtKB-UniRule"/>
</dbReference>
<keyword evidence="2 7" id="KW-1003">Cell membrane</keyword>
<gene>
    <name evidence="9" type="ORF">SAMN05660706_10345</name>
</gene>
<dbReference type="InterPro" id="IPR005661">
    <property type="entry name" value="OadB_MmdB"/>
</dbReference>
<keyword evidence="7" id="KW-0813">Transport</keyword>
<comment type="subcellular location">
    <subcellularLocation>
        <location evidence="1">Cell membrane</location>
        <topology evidence="1">Multi-pass membrane protein</topology>
    </subcellularLocation>
</comment>
<sequence>MNQLMTEIIDGLGVMHLTPGNVAMWLIAFVLFYLAIKKGVEPLLLLPIGFGVFAANFPLTGLLEEGGLFYIFYHYGIENELIPPLIFLGLGAMTDFGPVIANPKTLLLGAAAQLGVYAAFFGALFTGLFNVKEAACIGIIGGADGPTSIFLSANLAPHMMGAVSVAAYSYMALVPIIIPPIAKALTTKQERAMPMGMMRMPSKTEKIVFPVLASIVIILLVPKSAPLIAMFMVGNLFMESAVVDRLTDVARNALMNIVTILLGLGVGSTMTADSFLNSKTIGVFIMGVVAFAFATAGGVLLAKLMNLFTKNKVNPLIGAAGVSAVPMAARVVHNMGTEANPQNYLLMHAMGPNVAGVIGTAVAAGAFITAIL</sequence>
<keyword evidence="7" id="KW-0406">Ion transport</keyword>
<dbReference type="Pfam" id="PF03977">
    <property type="entry name" value="OAD_beta"/>
    <property type="match status" value="1"/>
</dbReference>
<feature type="transmembrane region" description="Helical" evidence="8">
    <location>
        <begin position="106"/>
        <end position="125"/>
    </location>
</feature>
<feature type="transmembrane region" description="Helical" evidence="8">
    <location>
        <begin position="20"/>
        <end position="36"/>
    </location>
</feature>
<keyword evidence="5 8" id="KW-1133">Transmembrane helix</keyword>
<keyword evidence="4" id="KW-1278">Translocase</keyword>
<dbReference type="NCBIfam" id="TIGR01109">
    <property type="entry name" value="Na_pump_decarbB"/>
    <property type="match status" value="1"/>
</dbReference>
<dbReference type="OrthoDB" id="9783838at2"/>
<dbReference type="STRING" id="39060.SAMN05660706_10345"/>
<evidence type="ECO:0000256" key="5">
    <source>
        <dbReference type="ARBA" id="ARBA00022989"/>
    </source>
</evidence>
<feature type="transmembrane region" description="Helical" evidence="8">
    <location>
        <begin position="283"/>
        <end position="301"/>
    </location>
</feature>
<reference evidence="10" key="1">
    <citation type="submission" date="2016-10" db="EMBL/GenBank/DDBJ databases">
        <authorList>
            <person name="Varghese N."/>
            <person name="Submissions S."/>
        </authorList>
    </citation>
    <scope>NUCLEOTIDE SEQUENCE [LARGE SCALE GENOMIC DNA]</scope>
    <source>
        <strain evidence="10">DSM 3669</strain>
    </source>
</reference>
<evidence type="ECO:0000256" key="3">
    <source>
        <dbReference type="ARBA" id="ARBA00022692"/>
    </source>
</evidence>
<dbReference type="GO" id="GO:0016829">
    <property type="term" value="F:lyase activity"/>
    <property type="evidence" value="ECO:0007669"/>
    <property type="project" value="InterPro"/>
</dbReference>
<evidence type="ECO:0000256" key="2">
    <source>
        <dbReference type="ARBA" id="ARBA00022475"/>
    </source>
</evidence>
<name>A0A1I6CXV1_9FIRM</name>
<evidence type="ECO:0000313" key="10">
    <source>
        <dbReference type="Proteomes" id="UP000199584"/>
    </source>
</evidence>
<keyword evidence="10" id="KW-1185">Reference proteome</keyword>
<dbReference type="AlphaFoldDB" id="A0A1I6CXV1"/>
<evidence type="ECO:0000313" key="9">
    <source>
        <dbReference type="EMBL" id="SFQ98105.1"/>
    </source>
</evidence>
<dbReference type="PIRSF" id="PIRSF015658">
    <property type="entry name" value="MmdB_OadB"/>
    <property type="match status" value="1"/>
</dbReference>
<organism evidence="9 10">
    <name type="scientific">Desulfoscipio geothermicus DSM 3669</name>
    <dbReference type="NCBI Taxonomy" id="1121426"/>
    <lineage>
        <taxon>Bacteria</taxon>
        <taxon>Bacillati</taxon>
        <taxon>Bacillota</taxon>
        <taxon>Clostridia</taxon>
        <taxon>Eubacteriales</taxon>
        <taxon>Desulfallaceae</taxon>
        <taxon>Desulfoscipio</taxon>
    </lineage>
</organism>
<feature type="transmembrane region" description="Helical" evidence="8">
    <location>
        <begin position="207"/>
        <end position="233"/>
    </location>
</feature>
<dbReference type="PANTHER" id="PTHR35806:SF1">
    <property type="entry name" value="OXALOACETATE DECARBOXYLASE BETA CHAIN 2"/>
    <property type="match status" value="1"/>
</dbReference>
<keyword evidence="7" id="KW-0739">Sodium transport</keyword>
<dbReference type="EMBL" id="FOYM01000003">
    <property type="protein sequence ID" value="SFQ98105.1"/>
    <property type="molecule type" value="Genomic_DNA"/>
</dbReference>
<feature type="transmembrane region" description="Helical" evidence="8">
    <location>
        <begin position="167"/>
        <end position="186"/>
    </location>
</feature>
<dbReference type="GO" id="GO:0005886">
    <property type="term" value="C:plasma membrane"/>
    <property type="evidence" value="ECO:0007669"/>
    <property type="project" value="UniProtKB-SubCell"/>
</dbReference>
<protein>
    <submittedName>
        <fullName evidence="9">Oxaloacetate decarboxylase, beta subunit</fullName>
    </submittedName>
</protein>
<keyword evidence="3 8" id="KW-0812">Transmembrane</keyword>
<keyword evidence="6 7" id="KW-0472">Membrane</keyword>
<feature type="transmembrane region" description="Helical" evidence="8">
    <location>
        <begin position="43"/>
        <end position="61"/>
    </location>
</feature>
<accession>A0A1I6CXV1</accession>
<proteinExistence type="predicted"/>
<keyword evidence="7" id="KW-0915">Sodium</keyword>
<dbReference type="Proteomes" id="UP000199584">
    <property type="component" value="Unassembled WGS sequence"/>
</dbReference>
<feature type="transmembrane region" description="Helical" evidence="8">
    <location>
        <begin position="344"/>
        <end position="371"/>
    </location>
</feature>
<dbReference type="RefSeq" id="WP_092481904.1">
    <property type="nucleotide sequence ID" value="NZ_FOYM01000003.1"/>
</dbReference>
<feature type="transmembrane region" description="Helical" evidence="8">
    <location>
        <begin position="253"/>
        <end position="276"/>
    </location>
</feature>
<dbReference type="PANTHER" id="PTHR35806">
    <property type="entry name" value="OXALOACETATE DECARBOXYLASE BETA CHAIN 2"/>
    <property type="match status" value="1"/>
</dbReference>
<evidence type="ECO:0000256" key="8">
    <source>
        <dbReference type="SAM" id="Phobius"/>
    </source>
</evidence>
<feature type="transmembrane region" description="Helical" evidence="8">
    <location>
        <begin position="81"/>
        <end position="99"/>
    </location>
</feature>
<evidence type="ECO:0000256" key="6">
    <source>
        <dbReference type="ARBA" id="ARBA00023136"/>
    </source>
</evidence>
<evidence type="ECO:0000256" key="1">
    <source>
        <dbReference type="ARBA" id="ARBA00004651"/>
    </source>
</evidence>
<evidence type="ECO:0000256" key="4">
    <source>
        <dbReference type="ARBA" id="ARBA00022967"/>
    </source>
</evidence>
<evidence type="ECO:0000256" key="7">
    <source>
        <dbReference type="PIRNR" id="PIRNR015658"/>
    </source>
</evidence>